<evidence type="ECO:0000313" key="1">
    <source>
        <dbReference type="EMBL" id="CAG8826419.1"/>
    </source>
</evidence>
<accession>A0ABN7WDN7</accession>
<dbReference type="InterPro" id="IPR036397">
    <property type="entry name" value="RNaseH_sf"/>
</dbReference>
<dbReference type="Gene3D" id="3.30.420.10">
    <property type="entry name" value="Ribonuclease H-like superfamily/Ribonuclease H"/>
    <property type="match status" value="1"/>
</dbReference>
<dbReference type="Proteomes" id="UP000789901">
    <property type="component" value="Unassembled WGS sequence"/>
</dbReference>
<keyword evidence="2" id="KW-1185">Reference proteome</keyword>
<reference evidence="1 2" key="1">
    <citation type="submission" date="2021-06" db="EMBL/GenBank/DDBJ databases">
        <authorList>
            <person name="Kallberg Y."/>
            <person name="Tangrot J."/>
            <person name="Rosling A."/>
        </authorList>
    </citation>
    <scope>NUCLEOTIDE SEQUENCE [LARGE SCALE GENOMIC DNA]</scope>
    <source>
        <strain evidence="1 2">120-4 pot B 10/14</strain>
    </source>
</reference>
<comment type="caution">
    <text evidence="1">The sequence shown here is derived from an EMBL/GenBank/DDBJ whole genome shotgun (WGS) entry which is preliminary data.</text>
</comment>
<dbReference type="InterPro" id="IPR012337">
    <property type="entry name" value="RNaseH-like_sf"/>
</dbReference>
<dbReference type="SUPFAM" id="SSF53098">
    <property type="entry name" value="Ribonuclease H-like"/>
    <property type="match status" value="1"/>
</dbReference>
<proteinExistence type="predicted"/>
<protein>
    <submittedName>
        <fullName evidence="1">44215_t:CDS:1</fullName>
    </submittedName>
</protein>
<sequence>MSKNICEIVNKEVSIIELQIQYIIKAIEVFSIFNKPLKIFTNNKNITDTIDKHIKIWESNNQKTIDNENVKYVDYYKKLSKIIENKPIKIVFGKNTEIERMLKNNLNNLFNL</sequence>
<organism evidence="1 2">
    <name type="scientific">Gigaspora margarita</name>
    <dbReference type="NCBI Taxonomy" id="4874"/>
    <lineage>
        <taxon>Eukaryota</taxon>
        <taxon>Fungi</taxon>
        <taxon>Fungi incertae sedis</taxon>
        <taxon>Mucoromycota</taxon>
        <taxon>Glomeromycotina</taxon>
        <taxon>Glomeromycetes</taxon>
        <taxon>Diversisporales</taxon>
        <taxon>Gigasporaceae</taxon>
        <taxon>Gigaspora</taxon>
    </lineage>
</organism>
<name>A0ABN7WDN7_GIGMA</name>
<dbReference type="EMBL" id="CAJVQB010038596">
    <property type="protein sequence ID" value="CAG8826419.1"/>
    <property type="molecule type" value="Genomic_DNA"/>
</dbReference>
<gene>
    <name evidence="1" type="ORF">GMARGA_LOCUS29119</name>
</gene>
<evidence type="ECO:0000313" key="2">
    <source>
        <dbReference type="Proteomes" id="UP000789901"/>
    </source>
</evidence>